<dbReference type="Pfam" id="PF00271">
    <property type="entry name" value="Helicase_C"/>
    <property type="match status" value="1"/>
</dbReference>
<evidence type="ECO:0000256" key="1">
    <source>
        <dbReference type="ARBA" id="ARBA00022741"/>
    </source>
</evidence>
<dbReference type="Pfam" id="PF23002">
    <property type="entry name" value="PIN-like_DDX60"/>
    <property type="match status" value="1"/>
</dbReference>
<gene>
    <name evidence="7" type="ORF">GGX14DRAFT_641680</name>
</gene>
<sequence>MDLENFEEEQPLPQQPVHVTSSRGALTAIDNVFYTPASRAARWMDLIGDYGGKELFVVEGESLLQNVMYHPALAIGREREPETQRIDNSFQLLHAKFLLEKAILEFTSRDASFEIVFFECCKHSTVLTGEAHFVSASRALARKLLIQHVKTLNIQVHVFEDTDDPRWNIYLATVQINTFVFESASVAQRANLGEPIIQQITTAKAYLNKTLAHLVPLPTSSTIPYIEDPDGVESTLHAVFRVHLDILPSIPVSYRARKLPILHPELEEHLHEQFLPRVFQEMAASTTASPEVDGRIFLELLAFALKSLPLGSGSPPFRLYDVDLTALSRRYPVLPVMPPKAMLPSEEYHLQAFKHPVFDQVLGSVAHPSSASANTSPTLSIFGDGILVEDVRHWHNNRPILPTYLGGQRPQPATAWEKMKREKREQRDHARLQKQAASLIGASGGVLTKVLIPPVKSFKYVHKCMDGKPKKRAGADKADKKSAGTEKARAKIIAEKEVTEGSEAKKWWVAKLRGLQAMASVDAELEALLALKRSSSPKVFNPAVVVELRLYHIHLIFKRWSLMDDGGAETARDAIVVEVLRGLMDLRRVASAGVGEDAHDFLSTVCETIGFAEYTASLVSHKASPDVALAFKPLKLIRKKKLVFDFMRITIHPIDWQLQHYGEFMDRSMDSAPDARVSFAPDRWQREVLNAIDHGKSILALAPTSAGKTFISFYAMEKVLRESDNGVLVYVAPTKALVNQIAAEVYGRFSKNYSGNGTLFAVQTRDTRTGDIQRAQILITVPEMLGILILSPTLANNWTSRIKRIILDEIHSIGQDEGGAVWEQIILLAPCPVIGLSATVGSPEGFNKWLQSVQHEHGFKHEFVHHPHRYSHLRKFLYLLSEDAPSFTGLHTHRTTGRMTFMHPLSLLSEHARNLPSDLALEARDCFSLYHVLKDLRLVQDDALSPTIFFSGITDLLRQADILRYEAQLKAVVSHAIQSASVTRAITAALAPNSPNRQDSSLSKDGFKNNLLIMLSDLHMEDKLAYSQVLQPAILFSFDRTNCEVMAKTLVKSLAEAEDIWKEQSVEWKRKLKRVEEWRRNAPLREKQREKEERQLKDKDAFREGVSLPWEATFDEDEPLPNFSFVGRASSKEEVAEIIDGLTKPWMGTTPPWAIAALKRGIAVHHAGMNKAYRVAIESLFREGFIRVMISTGTLALGINAPAKTSVFCGDSPYLTALMYRQCAGRAGRRGYDLLGNVVFYGLNYGRVQRLILSRLPSLGDSFPLTSTLILRLFNLLAGSNDSNFAVSAIRSILNLPRISHRSEMGRDQVLHHVRFSIDYLRYSGLLNDVASHLYYAEPSNFALVRLFEDGVIHRICNGPSIIDAQEQMLLILCHLFGRRFIPCSYLSSQNMTKLRMYPSLIVLPPLPELAATVLQKHDKKVLEIFSSYAKSYARSHRDTLGLDNALPLSGVCEATPPLQLEAEFLDHLRTTSLCPTTRSVFAASSGLDDAFASVTDLVSTVRKGIHLHEHAIPTMQDIIAHAEPDLASRGHALNAYIFDFYMHGQLETLSIANGIRRGEVWYLLQAFELVLKAIRTCLQEMLVALSKARGAEVDEENLQSVADEALELEEDEDDLDGKFRRPPKTKDQDWRVYQVVATVLENFEEKYRKIFA</sequence>
<evidence type="ECO:0000313" key="8">
    <source>
        <dbReference type="Proteomes" id="UP001219525"/>
    </source>
</evidence>
<dbReference type="PANTHER" id="PTHR44533">
    <property type="entry name" value="DEAD/H RNA HELICASE, PUTATIVE-RELATED"/>
    <property type="match status" value="1"/>
</dbReference>
<evidence type="ECO:0000259" key="6">
    <source>
        <dbReference type="PROSITE" id="PS51194"/>
    </source>
</evidence>
<feature type="domain" description="Helicase C-terminal" evidence="6">
    <location>
        <begin position="1107"/>
        <end position="1271"/>
    </location>
</feature>
<evidence type="ECO:0008006" key="9">
    <source>
        <dbReference type="Google" id="ProtNLM"/>
    </source>
</evidence>
<dbReference type="InterPro" id="IPR055124">
    <property type="entry name" value="PIN-like_DDX60"/>
</dbReference>
<dbReference type="InterPro" id="IPR027417">
    <property type="entry name" value="P-loop_NTPase"/>
</dbReference>
<dbReference type="PROSITE" id="PS51194">
    <property type="entry name" value="HELICASE_CTER"/>
    <property type="match status" value="1"/>
</dbReference>
<comment type="caution">
    <text evidence="7">The sequence shown here is derived from an EMBL/GenBank/DDBJ whole genome shotgun (WGS) entry which is preliminary data.</text>
</comment>
<dbReference type="GO" id="GO:0016787">
    <property type="term" value="F:hydrolase activity"/>
    <property type="evidence" value="ECO:0007669"/>
    <property type="project" value="UniProtKB-KW"/>
</dbReference>
<dbReference type="Proteomes" id="UP001219525">
    <property type="component" value="Unassembled WGS sequence"/>
</dbReference>
<dbReference type="GO" id="GO:0003676">
    <property type="term" value="F:nucleic acid binding"/>
    <property type="evidence" value="ECO:0007669"/>
    <property type="project" value="InterPro"/>
</dbReference>
<dbReference type="Gene3D" id="3.40.50.300">
    <property type="entry name" value="P-loop containing nucleotide triphosphate hydrolases"/>
    <property type="match status" value="2"/>
</dbReference>
<dbReference type="InterPro" id="IPR059032">
    <property type="entry name" value="WHD_DDX60"/>
</dbReference>
<dbReference type="Pfam" id="PF00270">
    <property type="entry name" value="DEAD"/>
    <property type="match status" value="1"/>
</dbReference>
<dbReference type="EMBL" id="JARJCW010000004">
    <property type="protein sequence ID" value="KAJ7225893.1"/>
    <property type="molecule type" value="Genomic_DNA"/>
</dbReference>
<name>A0AAD6YPZ8_9AGAR</name>
<keyword evidence="3" id="KW-0347">Helicase</keyword>
<evidence type="ECO:0000256" key="2">
    <source>
        <dbReference type="ARBA" id="ARBA00022801"/>
    </source>
</evidence>
<reference evidence="7" key="1">
    <citation type="submission" date="2023-03" db="EMBL/GenBank/DDBJ databases">
        <title>Massive genome expansion in bonnet fungi (Mycena s.s.) driven by repeated elements and novel gene families across ecological guilds.</title>
        <authorList>
            <consortium name="Lawrence Berkeley National Laboratory"/>
            <person name="Harder C.B."/>
            <person name="Miyauchi S."/>
            <person name="Viragh M."/>
            <person name="Kuo A."/>
            <person name="Thoen E."/>
            <person name="Andreopoulos B."/>
            <person name="Lu D."/>
            <person name="Skrede I."/>
            <person name="Drula E."/>
            <person name="Henrissat B."/>
            <person name="Morin E."/>
            <person name="Kohler A."/>
            <person name="Barry K."/>
            <person name="LaButti K."/>
            <person name="Morin E."/>
            <person name="Salamov A."/>
            <person name="Lipzen A."/>
            <person name="Mereny Z."/>
            <person name="Hegedus B."/>
            <person name="Baldrian P."/>
            <person name="Stursova M."/>
            <person name="Weitz H."/>
            <person name="Taylor A."/>
            <person name="Grigoriev I.V."/>
            <person name="Nagy L.G."/>
            <person name="Martin F."/>
            <person name="Kauserud H."/>
        </authorList>
    </citation>
    <scope>NUCLEOTIDE SEQUENCE</scope>
    <source>
        <strain evidence="7">9144</strain>
    </source>
</reference>
<organism evidence="7 8">
    <name type="scientific">Mycena pura</name>
    <dbReference type="NCBI Taxonomy" id="153505"/>
    <lineage>
        <taxon>Eukaryota</taxon>
        <taxon>Fungi</taxon>
        <taxon>Dikarya</taxon>
        <taxon>Basidiomycota</taxon>
        <taxon>Agaricomycotina</taxon>
        <taxon>Agaricomycetes</taxon>
        <taxon>Agaricomycetidae</taxon>
        <taxon>Agaricales</taxon>
        <taxon>Marasmiineae</taxon>
        <taxon>Mycenaceae</taxon>
        <taxon>Mycena</taxon>
    </lineage>
</organism>
<dbReference type="InterPro" id="IPR014001">
    <property type="entry name" value="Helicase_ATP-bd"/>
</dbReference>
<keyword evidence="8" id="KW-1185">Reference proteome</keyword>
<dbReference type="InterPro" id="IPR052431">
    <property type="entry name" value="SKI2_subfamily_helicases"/>
</dbReference>
<accession>A0AAD6YPZ8</accession>
<dbReference type="PANTHER" id="PTHR44533:SF4">
    <property type="entry name" value="DEAD_H RNA HELICASE, PUTATIVE-RELATED"/>
    <property type="match status" value="1"/>
</dbReference>
<dbReference type="SUPFAM" id="SSF52540">
    <property type="entry name" value="P-loop containing nucleoside triphosphate hydrolases"/>
    <property type="match status" value="1"/>
</dbReference>
<dbReference type="GO" id="GO:0005737">
    <property type="term" value="C:cytoplasm"/>
    <property type="evidence" value="ECO:0007669"/>
    <property type="project" value="TreeGrafter"/>
</dbReference>
<dbReference type="InterPro" id="IPR011545">
    <property type="entry name" value="DEAD/DEAH_box_helicase_dom"/>
</dbReference>
<dbReference type="FunFam" id="3.40.50.300:FF:001039">
    <property type="entry name" value="ATP-dependent RNA helicase DDX60"/>
    <property type="match status" value="1"/>
</dbReference>
<keyword evidence="2" id="KW-0378">Hydrolase</keyword>
<dbReference type="SMART" id="SM00487">
    <property type="entry name" value="DEXDc"/>
    <property type="match status" value="1"/>
</dbReference>
<dbReference type="InterPro" id="IPR001650">
    <property type="entry name" value="Helicase_C-like"/>
</dbReference>
<dbReference type="PROSITE" id="PS51192">
    <property type="entry name" value="HELICASE_ATP_BIND_1"/>
    <property type="match status" value="1"/>
</dbReference>
<protein>
    <recommendedName>
        <fullName evidence="9">P-loop containing nucleoside triphosphate hydrolase protein</fullName>
    </recommendedName>
</protein>
<dbReference type="GO" id="GO:0004386">
    <property type="term" value="F:helicase activity"/>
    <property type="evidence" value="ECO:0007669"/>
    <property type="project" value="UniProtKB-KW"/>
</dbReference>
<dbReference type="GO" id="GO:0005524">
    <property type="term" value="F:ATP binding"/>
    <property type="evidence" value="ECO:0007669"/>
    <property type="project" value="UniProtKB-KW"/>
</dbReference>
<evidence type="ECO:0000256" key="3">
    <source>
        <dbReference type="ARBA" id="ARBA00022806"/>
    </source>
</evidence>
<keyword evidence="4" id="KW-0067">ATP-binding</keyword>
<keyword evidence="1" id="KW-0547">Nucleotide-binding</keyword>
<evidence type="ECO:0000256" key="4">
    <source>
        <dbReference type="ARBA" id="ARBA00022840"/>
    </source>
</evidence>
<dbReference type="Pfam" id="PF26076">
    <property type="entry name" value="WHD_DDX60"/>
    <property type="match status" value="1"/>
</dbReference>
<evidence type="ECO:0000259" key="5">
    <source>
        <dbReference type="PROSITE" id="PS51192"/>
    </source>
</evidence>
<evidence type="ECO:0000313" key="7">
    <source>
        <dbReference type="EMBL" id="KAJ7225893.1"/>
    </source>
</evidence>
<proteinExistence type="predicted"/>
<feature type="domain" description="Helicase ATP-binding" evidence="5">
    <location>
        <begin position="689"/>
        <end position="858"/>
    </location>
</feature>
<dbReference type="SMART" id="SM00490">
    <property type="entry name" value="HELICc"/>
    <property type="match status" value="1"/>
</dbReference>